<keyword evidence="3 4" id="KW-0175">Coiled coil</keyword>
<gene>
    <name evidence="7" type="ORF">GSTUM_00003916001</name>
</gene>
<evidence type="ECO:0000313" key="8">
    <source>
        <dbReference type="Proteomes" id="UP000006911"/>
    </source>
</evidence>
<name>D5G425_TUBMM</name>
<dbReference type="InParanoid" id="D5G425"/>
<dbReference type="GO" id="GO:0005794">
    <property type="term" value="C:Golgi apparatus"/>
    <property type="evidence" value="ECO:0007669"/>
    <property type="project" value="UniProtKB-SubCell"/>
</dbReference>
<evidence type="ECO:0000313" key="7">
    <source>
        <dbReference type="EMBL" id="CAZ79268.1"/>
    </source>
</evidence>
<dbReference type="Proteomes" id="UP000006911">
    <property type="component" value="Unassembled WGS sequence"/>
</dbReference>
<evidence type="ECO:0000256" key="3">
    <source>
        <dbReference type="ARBA" id="ARBA00023054"/>
    </source>
</evidence>
<dbReference type="InterPro" id="IPR000237">
    <property type="entry name" value="GRIP_dom"/>
</dbReference>
<dbReference type="PANTHER" id="PTHR18921">
    <property type="entry name" value="MYOSIN HEAVY CHAIN - RELATED"/>
    <property type="match status" value="1"/>
</dbReference>
<dbReference type="KEGG" id="tml:GSTUM_00003916001"/>
<keyword evidence="8" id="KW-1185">Reference proteome</keyword>
<dbReference type="FunCoup" id="D5G425">
    <property type="interactions" value="127"/>
</dbReference>
<feature type="compositionally biased region" description="Polar residues" evidence="5">
    <location>
        <begin position="32"/>
        <end position="54"/>
    </location>
</feature>
<feature type="coiled-coil region" evidence="4">
    <location>
        <begin position="392"/>
        <end position="433"/>
    </location>
</feature>
<sequence>MLRAVLDCTPKFDVARPQAPDLIHLQAPDPATPTTMEQNTQSATDPNSTASHQGDPNDRADNSNEVEVAGQVQDPSGATNGTGNGVSNNHKGHSLAFDSDRVDNEATGNSTGRSDATSARFREDLGRGKRSDELEDLVENMKEAAKEKESKGSGSAEESALQDSLKKRIKDLEMELSTHQAEATALRKSLADQKEATTKDLDDRGKLLAKVQEEKQTLDTQYKTLLGRVATIKSTLGERLKSDAEELERCRAMVEELEDQNRSLTENVQDLHGQLGKSQETSRETSKELTVLRHRMNLSQQNWAKEREDLISSEKFLREEYEAAKHAMQDWEVIALEERAVRESLGERLIELEDQISTQKAAYAMVVTEKERESNAVVGLQRSLQDIQNARKQELRDVVESTQAQISQLIQKGETLEKRSKEAESQLLQAQQDLQRVLPFEKEVKEKGLLIGKLRHEAVTLNDHLRKALRMLKRDNADDKIDKQLVTNVFLQFVSIQRGDAKKYEVLQLIASVLDWNDEQREKAGLVRPGTSANSSSNNTLKTPPLSPFHRSPSTPTLSDAYDGSKDLWTSVFGSEKS</sequence>
<dbReference type="InterPro" id="IPR019459">
    <property type="entry name" value="GRAB"/>
</dbReference>
<evidence type="ECO:0000256" key="5">
    <source>
        <dbReference type="SAM" id="MobiDB-lite"/>
    </source>
</evidence>
<reference evidence="7 8" key="1">
    <citation type="journal article" date="2010" name="Nature">
        <title>Perigord black truffle genome uncovers evolutionary origins and mechanisms of symbiosis.</title>
        <authorList>
            <person name="Martin F."/>
            <person name="Kohler A."/>
            <person name="Murat C."/>
            <person name="Balestrini R."/>
            <person name="Coutinho P.M."/>
            <person name="Jaillon O."/>
            <person name="Montanini B."/>
            <person name="Morin E."/>
            <person name="Noel B."/>
            <person name="Percudani R."/>
            <person name="Porcel B."/>
            <person name="Rubini A."/>
            <person name="Amicucci A."/>
            <person name="Amselem J."/>
            <person name="Anthouard V."/>
            <person name="Arcioni S."/>
            <person name="Artiguenave F."/>
            <person name="Aury J.M."/>
            <person name="Ballario P."/>
            <person name="Bolchi A."/>
            <person name="Brenna A."/>
            <person name="Brun A."/>
            <person name="Buee M."/>
            <person name="Cantarel B."/>
            <person name="Chevalier G."/>
            <person name="Couloux A."/>
            <person name="Da Silva C."/>
            <person name="Denoeud F."/>
            <person name="Duplessis S."/>
            <person name="Ghignone S."/>
            <person name="Hilselberger B."/>
            <person name="Iotti M."/>
            <person name="Marcais B."/>
            <person name="Mello A."/>
            <person name="Miranda M."/>
            <person name="Pacioni G."/>
            <person name="Quesneville H."/>
            <person name="Riccioni C."/>
            <person name="Ruotolo R."/>
            <person name="Splivallo R."/>
            <person name="Stocchi V."/>
            <person name="Tisserant E."/>
            <person name="Viscomi A.R."/>
            <person name="Zambonelli A."/>
            <person name="Zampieri E."/>
            <person name="Henrissat B."/>
            <person name="Lebrun M.H."/>
            <person name="Paolocci F."/>
            <person name="Bonfante P."/>
            <person name="Ottonello S."/>
            <person name="Wincker P."/>
        </authorList>
    </citation>
    <scope>NUCLEOTIDE SEQUENCE [LARGE SCALE GENOMIC DNA]</scope>
    <source>
        <strain evidence="7 8">Mel28</strain>
    </source>
</reference>
<protein>
    <submittedName>
        <fullName evidence="7">(Perigord truffle) hypothetical protein</fullName>
    </submittedName>
</protein>
<dbReference type="STRING" id="656061.D5G425"/>
<evidence type="ECO:0000256" key="1">
    <source>
        <dbReference type="ARBA" id="ARBA00004555"/>
    </source>
</evidence>
<organism evidence="7 8">
    <name type="scientific">Tuber melanosporum (strain Mel28)</name>
    <name type="common">Perigord black truffle</name>
    <dbReference type="NCBI Taxonomy" id="656061"/>
    <lineage>
        <taxon>Eukaryota</taxon>
        <taxon>Fungi</taxon>
        <taxon>Dikarya</taxon>
        <taxon>Ascomycota</taxon>
        <taxon>Pezizomycotina</taxon>
        <taxon>Pezizomycetes</taxon>
        <taxon>Pezizales</taxon>
        <taxon>Tuberaceae</taxon>
        <taxon>Tuber</taxon>
    </lineage>
</organism>
<evidence type="ECO:0000256" key="4">
    <source>
        <dbReference type="SAM" id="Coils"/>
    </source>
</evidence>
<dbReference type="GeneID" id="9182395"/>
<feature type="compositionally biased region" description="Polar residues" evidence="5">
    <location>
        <begin position="106"/>
        <end position="117"/>
    </location>
</feature>
<feature type="compositionally biased region" description="Basic and acidic residues" evidence="5">
    <location>
        <begin position="120"/>
        <end position="132"/>
    </location>
</feature>
<dbReference type="Pfam" id="PF10375">
    <property type="entry name" value="GRAB"/>
    <property type="match status" value="1"/>
</dbReference>
<dbReference type="PANTHER" id="PTHR18921:SF2">
    <property type="entry name" value="THYROID RECEPTOR-INTERACTING PROTEIN 11"/>
    <property type="match status" value="1"/>
</dbReference>
<dbReference type="eggNOG" id="ENOG502RYXN">
    <property type="taxonomic scope" value="Eukaryota"/>
</dbReference>
<keyword evidence="2" id="KW-0333">Golgi apparatus</keyword>
<feature type="compositionally biased region" description="Polar residues" evidence="5">
    <location>
        <begin position="73"/>
        <end position="89"/>
    </location>
</feature>
<dbReference type="GO" id="GO:0007030">
    <property type="term" value="P:Golgi organization"/>
    <property type="evidence" value="ECO:0007669"/>
    <property type="project" value="TreeGrafter"/>
</dbReference>
<comment type="subcellular location">
    <subcellularLocation>
        <location evidence="1">Golgi apparatus</location>
    </subcellularLocation>
</comment>
<dbReference type="OMA" id="QAMHNWE"/>
<evidence type="ECO:0000259" key="6">
    <source>
        <dbReference type="PROSITE" id="PS50913"/>
    </source>
</evidence>
<dbReference type="PROSITE" id="PS50913">
    <property type="entry name" value="GRIP"/>
    <property type="match status" value="1"/>
</dbReference>
<dbReference type="GO" id="GO:0006888">
    <property type="term" value="P:endoplasmic reticulum to Golgi vesicle-mediated transport"/>
    <property type="evidence" value="ECO:0007669"/>
    <property type="project" value="TreeGrafter"/>
</dbReference>
<feature type="compositionally biased region" description="Basic and acidic residues" evidence="5">
    <location>
        <begin position="139"/>
        <end position="151"/>
    </location>
</feature>
<dbReference type="AlphaFoldDB" id="D5G425"/>
<dbReference type="GO" id="GO:0031267">
    <property type="term" value="F:small GTPase binding"/>
    <property type="evidence" value="ECO:0007669"/>
    <property type="project" value="TreeGrafter"/>
</dbReference>
<feature type="compositionally biased region" description="Polar residues" evidence="5">
    <location>
        <begin position="531"/>
        <end position="542"/>
    </location>
</feature>
<feature type="region of interest" description="Disordered" evidence="5">
    <location>
        <begin position="526"/>
        <end position="560"/>
    </location>
</feature>
<accession>D5G425</accession>
<dbReference type="RefSeq" id="XP_002835147.1">
    <property type="nucleotide sequence ID" value="XM_002835101.1"/>
</dbReference>
<dbReference type="HOGENOM" id="CLU_020680_1_0_1"/>
<dbReference type="EMBL" id="FN429986">
    <property type="protein sequence ID" value="CAZ79268.1"/>
    <property type="molecule type" value="Genomic_DNA"/>
</dbReference>
<feature type="region of interest" description="Disordered" evidence="5">
    <location>
        <begin position="19"/>
        <end position="163"/>
    </location>
</feature>
<feature type="domain" description="GRIP" evidence="6">
    <location>
        <begin position="476"/>
        <end position="527"/>
    </location>
</feature>
<proteinExistence type="predicted"/>
<evidence type="ECO:0000256" key="2">
    <source>
        <dbReference type="ARBA" id="ARBA00023034"/>
    </source>
</evidence>